<evidence type="ECO:0000313" key="3">
    <source>
        <dbReference type="Proteomes" id="UP000634136"/>
    </source>
</evidence>
<feature type="compositionally biased region" description="Polar residues" evidence="1">
    <location>
        <begin position="1"/>
        <end position="28"/>
    </location>
</feature>
<proteinExistence type="predicted"/>
<organism evidence="2 3">
    <name type="scientific">Senna tora</name>
    <dbReference type="NCBI Taxonomy" id="362788"/>
    <lineage>
        <taxon>Eukaryota</taxon>
        <taxon>Viridiplantae</taxon>
        <taxon>Streptophyta</taxon>
        <taxon>Embryophyta</taxon>
        <taxon>Tracheophyta</taxon>
        <taxon>Spermatophyta</taxon>
        <taxon>Magnoliopsida</taxon>
        <taxon>eudicotyledons</taxon>
        <taxon>Gunneridae</taxon>
        <taxon>Pentapetalae</taxon>
        <taxon>rosids</taxon>
        <taxon>fabids</taxon>
        <taxon>Fabales</taxon>
        <taxon>Fabaceae</taxon>
        <taxon>Caesalpinioideae</taxon>
        <taxon>Cassia clade</taxon>
        <taxon>Senna</taxon>
    </lineage>
</organism>
<feature type="compositionally biased region" description="Basic and acidic residues" evidence="1">
    <location>
        <begin position="45"/>
        <end position="59"/>
    </location>
</feature>
<dbReference type="EMBL" id="JAAIUW010000006">
    <property type="protein sequence ID" value="KAF7827192.1"/>
    <property type="molecule type" value="Genomic_DNA"/>
</dbReference>
<comment type="caution">
    <text evidence="2">The sequence shown here is derived from an EMBL/GenBank/DDBJ whole genome shotgun (WGS) entry which is preliminary data.</text>
</comment>
<gene>
    <name evidence="2" type="ORF">G2W53_018356</name>
</gene>
<evidence type="ECO:0000256" key="1">
    <source>
        <dbReference type="SAM" id="MobiDB-lite"/>
    </source>
</evidence>
<feature type="region of interest" description="Disordered" evidence="1">
    <location>
        <begin position="45"/>
        <end position="64"/>
    </location>
</feature>
<reference evidence="2" key="1">
    <citation type="submission" date="2020-09" db="EMBL/GenBank/DDBJ databases">
        <title>Genome-Enabled Discovery of Anthraquinone Biosynthesis in Senna tora.</title>
        <authorList>
            <person name="Kang S.-H."/>
            <person name="Pandey R.P."/>
            <person name="Lee C.-M."/>
            <person name="Sim J.-S."/>
            <person name="Jeong J.-T."/>
            <person name="Choi B.-S."/>
            <person name="Jung M."/>
            <person name="Ginzburg D."/>
            <person name="Zhao K."/>
            <person name="Won S.Y."/>
            <person name="Oh T.-J."/>
            <person name="Yu Y."/>
            <person name="Kim N.-H."/>
            <person name="Lee O.R."/>
            <person name="Lee T.-H."/>
            <person name="Bashyal P."/>
            <person name="Kim T.-S."/>
            <person name="Lee W.-H."/>
            <person name="Kawkins C."/>
            <person name="Kim C.-K."/>
            <person name="Kim J.S."/>
            <person name="Ahn B.O."/>
            <person name="Rhee S.Y."/>
            <person name="Sohng J.K."/>
        </authorList>
    </citation>
    <scope>NUCLEOTIDE SEQUENCE</scope>
    <source>
        <tissue evidence="2">Leaf</tissue>
    </source>
</reference>
<keyword evidence="3" id="KW-1185">Reference proteome</keyword>
<sequence>MDFDPKNSTGPSTLQKPFSAPTQAQGAGNANGLVSVPIIKNISKNGKEMGEDADLRESGPKGNSQELYESLNLIKMSQQWIK</sequence>
<dbReference type="AlphaFoldDB" id="A0A834TSD6"/>
<feature type="region of interest" description="Disordered" evidence="1">
    <location>
        <begin position="1"/>
        <end position="32"/>
    </location>
</feature>
<dbReference type="Proteomes" id="UP000634136">
    <property type="component" value="Unassembled WGS sequence"/>
</dbReference>
<accession>A0A834TSD6</accession>
<protein>
    <submittedName>
        <fullName evidence="2">Uncharacterized protein</fullName>
    </submittedName>
</protein>
<evidence type="ECO:0000313" key="2">
    <source>
        <dbReference type="EMBL" id="KAF7827192.1"/>
    </source>
</evidence>
<name>A0A834TSD6_9FABA</name>